<comment type="caution">
    <text evidence="2">The sequence shown here is derived from an EMBL/GenBank/DDBJ whole genome shotgun (WGS) entry which is preliminary data.</text>
</comment>
<proteinExistence type="predicted"/>
<accession>A0A6C2D6X1</accession>
<dbReference type="AlphaFoldDB" id="A0A6C2D6X1"/>
<gene>
    <name evidence="2" type="ORF">ETQ85_03135</name>
</gene>
<dbReference type="RefSeq" id="WP_148577587.1">
    <property type="nucleotide sequence ID" value="NZ_SDKK01000002.1"/>
</dbReference>
<feature type="transmembrane region" description="Helical" evidence="1">
    <location>
        <begin position="254"/>
        <end position="273"/>
    </location>
</feature>
<evidence type="ECO:0000256" key="1">
    <source>
        <dbReference type="SAM" id="Phobius"/>
    </source>
</evidence>
<protein>
    <submittedName>
        <fullName evidence="2">Uncharacterized protein</fullName>
    </submittedName>
</protein>
<dbReference type="Proteomes" id="UP000389128">
    <property type="component" value="Unassembled WGS sequence"/>
</dbReference>
<keyword evidence="3" id="KW-1185">Reference proteome</keyword>
<keyword evidence="1" id="KW-1133">Transmembrane helix</keyword>
<reference evidence="2 3" key="1">
    <citation type="submission" date="2019-01" db="EMBL/GenBank/DDBJ databases">
        <title>Zoogloea oleivorans genome sequencing and assembly.</title>
        <authorList>
            <person name="Tancsics A."/>
            <person name="Farkas M."/>
            <person name="Kriszt B."/>
            <person name="Maroti G."/>
            <person name="Horvath B."/>
        </authorList>
    </citation>
    <scope>NUCLEOTIDE SEQUENCE [LARGE SCALE GENOMIC DNA]</scope>
    <source>
        <strain evidence="2 3">Buc</strain>
    </source>
</reference>
<name>A0A6C2D6X1_9RHOO</name>
<organism evidence="2 3">
    <name type="scientific">Zoogloea oleivorans</name>
    <dbReference type="NCBI Taxonomy" id="1552750"/>
    <lineage>
        <taxon>Bacteria</taxon>
        <taxon>Pseudomonadati</taxon>
        <taxon>Pseudomonadota</taxon>
        <taxon>Betaproteobacteria</taxon>
        <taxon>Rhodocyclales</taxon>
        <taxon>Zoogloeaceae</taxon>
        <taxon>Zoogloea</taxon>
    </lineage>
</organism>
<keyword evidence="1" id="KW-0472">Membrane</keyword>
<dbReference type="EMBL" id="SDKK01000002">
    <property type="protein sequence ID" value="TYC61664.1"/>
    <property type="molecule type" value="Genomic_DNA"/>
</dbReference>
<sequence length="282" mass="30889">MSDNYFDGQANQYGNEANHIASNGGTGSVDYWTAKANQANAQAIADGMRNENYGLGNPTPSTHPFDQTTTTPGYYGGSGGGAGLNVKQLGVFVLSCAAAWWAYSLTTTAFSPDPPFERYPIFYPSYNTPKTPGSHIKMSRDMAVSTARERYGALFQADTPYQKLFDGCSPVYKCTEHSYKGFKNLMPYARNPLTYWEEVCRISQGNLYGNRNLPVAPKWHLREVQKKDGLSTSHVCELSNARELYAAAQGRQTIVTGVAGSLAAGLVGMGFLLSRRLRTVRQ</sequence>
<evidence type="ECO:0000313" key="3">
    <source>
        <dbReference type="Proteomes" id="UP000389128"/>
    </source>
</evidence>
<keyword evidence="1" id="KW-0812">Transmembrane</keyword>
<evidence type="ECO:0000313" key="2">
    <source>
        <dbReference type="EMBL" id="TYC61664.1"/>
    </source>
</evidence>